<dbReference type="Proteomes" id="UP000317169">
    <property type="component" value="Unassembled WGS sequence"/>
</dbReference>
<dbReference type="OrthoDB" id="100605at2"/>
<reference evidence="14 15" key="1">
    <citation type="submission" date="2019-06" db="EMBL/GenBank/DDBJ databases">
        <title>Flavibacter putida gen. nov., sp. nov., a novel marine bacterium of the family Flavobacteriaceae isolated from coastal seawater.</title>
        <authorList>
            <person name="Feng X."/>
        </authorList>
    </citation>
    <scope>NUCLEOTIDE SEQUENCE [LARGE SCALE GENOMIC DNA]</scope>
    <source>
        <strain evidence="14 15">PLHSN227</strain>
    </source>
</reference>
<organism evidence="14 15">
    <name type="scientific">Haloflavibacter putidus</name>
    <dbReference type="NCBI Taxonomy" id="2576776"/>
    <lineage>
        <taxon>Bacteria</taxon>
        <taxon>Pseudomonadati</taxon>
        <taxon>Bacteroidota</taxon>
        <taxon>Flavobacteriia</taxon>
        <taxon>Flavobacteriales</taxon>
        <taxon>Flavobacteriaceae</taxon>
        <taxon>Haloflavibacter</taxon>
    </lineage>
</organism>
<evidence type="ECO:0000256" key="7">
    <source>
        <dbReference type="ARBA" id="ARBA00022670"/>
    </source>
</evidence>
<keyword evidence="8" id="KW-0479">Metal-binding</keyword>
<dbReference type="GO" id="GO:0005615">
    <property type="term" value="C:extracellular space"/>
    <property type="evidence" value="ECO:0007669"/>
    <property type="project" value="TreeGrafter"/>
</dbReference>
<dbReference type="GO" id="GO:0070006">
    <property type="term" value="F:metalloaminopeptidase activity"/>
    <property type="evidence" value="ECO:0007669"/>
    <property type="project" value="TreeGrafter"/>
</dbReference>
<dbReference type="InterPro" id="IPR042097">
    <property type="entry name" value="Aminopeptidase_N-like_N_sf"/>
</dbReference>
<dbReference type="GO" id="GO:0016020">
    <property type="term" value="C:membrane"/>
    <property type="evidence" value="ECO:0007669"/>
    <property type="project" value="TreeGrafter"/>
</dbReference>
<dbReference type="GO" id="GO:0008270">
    <property type="term" value="F:zinc ion binding"/>
    <property type="evidence" value="ECO:0007669"/>
    <property type="project" value="InterPro"/>
</dbReference>
<sequence length="692" mass="80423">MKYFFCCCFALLTQILPAQQLDKVDFLQLNAALEIFPEKELIQGDVELNFKILEATDSIYVDAKNMQATLQKGSTFDATLHLAKDKIWILGNFKKNKTYTLHFSYSVQPKQTMYFLGWDSGGSKQVWTQGQGKYTSHWLPSIDDVNDKLIFSIDYKIPKKLKLAANGKLVDTLVTANKKLWRYQMQKPMSSYLVAMAFGNYAYKTIEAENGTPLKLYYEPKDSLKVEPTYRYTKEIFDFLEAEIGVDYPWQNNKQVPVRDFLYAGMENTSLTIFSESFVTDSIGFIDRNYVNVNAHELAHQWFGNLVTETSSTHHWLQEGFATYYALLAEREIFGDDYFYYKLYQSAEQLRALSESGKGEALLNPKASSLTFYQKGAWALHILKEKIGKEAFTEAIRAYLKKYAYKNVTTDNFFTEVEKVSQTDLTEFKKNWMLQSAFQAREALESLKKSSFMREYLDLAALRTKTLESKRIDLQKALSFPVNDYLGQEAVYQLASENTASVINLYKKAFASNNILVRQAIALRSNKIPKNLQTQYESLLEDASYLTKEKALLSLWQNFPRKRHEYLDKMRGIEGFRNKNIELLWLTLNLATPDYEPAKQQDYYNKLSGYTAPKYDYAVRENAFGYLYQINLFSVKNYKDLLQGTTHEVWRFRKFCRQLLAQLLSEQEHRAEIQALANDLPAKQQKYLEKQL</sequence>
<dbReference type="EC" id="3.4.11.2" evidence="4"/>
<evidence type="ECO:0000256" key="5">
    <source>
        <dbReference type="ARBA" id="ARBA00015611"/>
    </source>
</evidence>
<dbReference type="GO" id="GO:0043171">
    <property type="term" value="P:peptide catabolic process"/>
    <property type="evidence" value="ECO:0007669"/>
    <property type="project" value="TreeGrafter"/>
</dbReference>
<evidence type="ECO:0000256" key="11">
    <source>
        <dbReference type="ARBA" id="ARBA00023049"/>
    </source>
</evidence>
<evidence type="ECO:0000256" key="1">
    <source>
        <dbReference type="ARBA" id="ARBA00000098"/>
    </source>
</evidence>
<evidence type="ECO:0000259" key="13">
    <source>
        <dbReference type="Pfam" id="PF17900"/>
    </source>
</evidence>
<dbReference type="PANTHER" id="PTHR11533">
    <property type="entry name" value="PROTEASE M1 ZINC METALLOPROTEASE"/>
    <property type="match status" value="1"/>
</dbReference>
<comment type="catalytic activity">
    <reaction evidence="1">
        <text>Release of an N-terminal amino acid, Xaa-|-Yaa- from a peptide, amide or arylamide. Xaa is preferably Ala, but may be most amino acids including Pro (slow action). When a terminal hydrophobic residue is followed by a prolyl residue, the two may be released as an intact Xaa-Pro dipeptide.</text>
        <dbReference type="EC" id="3.4.11.2"/>
    </reaction>
</comment>
<dbReference type="InterPro" id="IPR001930">
    <property type="entry name" value="Peptidase_M1"/>
</dbReference>
<dbReference type="PRINTS" id="PR00756">
    <property type="entry name" value="ALADIPTASE"/>
</dbReference>
<evidence type="ECO:0000256" key="8">
    <source>
        <dbReference type="ARBA" id="ARBA00022723"/>
    </source>
</evidence>
<dbReference type="GO" id="GO:0042277">
    <property type="term" value="F:peptide binding"/>
    <property type="evidence" value="ECO:0007669"/>
    <property type="project" value="TreeGrafter"/>
</dbReference>
<proteinExistence type="inferred from homology"/>
<dbReference type="InterPro" id="IPR014782">
    <property type="entry name" value="Peptidase_M1_dom"/>
</dbReference>
<dbReference type="SUPFAM" id="SSF55486">
    <property type="entry name" value="Metalloproteases ('zincins'), catalytic domain"/>
    <property type="match status" value="1"/>
</dbReference>
<gene>
    <name evidence="14" type="ORF">FKR84_05100</name>
</gene>
<protein>
    <recommendedName>
        <fullName evidence="5">Aminopeptidase N</fullName>
        <ecNumber evidence="4">3.4.11.2</ecNumber>
    </recommendedName>
</protein>
<name>A0A507ZQQ2_9FLAO</name>
<comment type="caution">
    <text evidence="14">The sequence shown here is derived from an EMBL/GenBank/DDBJ whole genome shotgun (WGS) entry which is preliminary data.</text>
</comment>
<keyword evidence="11" id="KW-0482">Metalloprotease</keyword>
<dbReference type="Gene3D" id="2.60.40.1730">
    <property type="entry name" value="tricorn interacting facor f3 domain"/>
    <property type="match status" value="1"/>
</dbReference>
<evidence type="ECO:0000256" key="2">
    <source>
        <dbReference type="ARBA" id="ARBA00001947"/>
    </source>
</evidence>
<dbReference type="AlphaFoldDB" id="A0A507ZQQ2"/>
<evidence type="ECO:0000256" key="10">
    <source>
        <dbReference type="ARBA" id="ARBA00022833"/>
    </source>
</evidence>
<dbReference type="Gene3D" id="1.10.390.10">
    <property type="entry name" value="Neutral Protease Domain 2"/>
    <property type="match status" value="1"/>
</dbReference>
<dbReference type="GO" id="GO:0016285">
    <property type="term" value="F:alanyl aminopeptidase activity"/>
    <property type="evidence" value="ECO:0007669"/>
    <property type="project" value="UniProtKB-EC"/>
</dbReference>
<evidence type="ECO:0000313" key="14">
    <source>
        <dbReference type="EMBL" id="TQD39277.1"/>
    </source>
</evidence>
<dbReference type="InterPro" id="IPR027268">
    <property type="entry name" value="Peptidase_M4/M1_CTD_sf"/>
</dbReference>
<dbReference type="GO" id="GO:0005737">
    <property type="term" value="C:cytoplasm"/>
    <property type="evidence" value="ECO:0007669"/>
    <property type="project" value="TreeGrafter"/>
</dbReference>
<accession>A0A507ZQQ2</accession>
<evidence type="ECO:0000256" key="4">
    <source>
        <dbReference type="ARBA" id="ARBA00012564"/>
    </source>
</evidence>
<keyword evidence="7" id="KW-0645">Protease</keyword>
<dbReference type="Pfam" id="PF01433">
    <property type="entry name" value="Peptidase_M1"/>
    <property type="match status" value="1"/>
</dbReference>
<dbReference type="SUPFAM" id="SSF63737">
    <property type="entry name" value="Leukotriene A4 hydrolase N-terminal domain"/>
    <property type="match status" value="1"/>
</dbReference>
<evidence type="ECO:0000259" key="12">
    <source>
        <dbReference type="Pfam" id="PF01433"/>
    </source>
</evidence>
<dbReference type="GO" id="GO:0006508">
    <property type="term" value="P:proteolysis"/>
    <property type="evidence" value="ECO:0007669"/>
    <property type="project" value="UniProtKB-KW"/>
</dbReference>
<evidence type="ECO:0000256" key="3">
    <source>
        <dbReference type="ARBA" id="ARBA00010136"/>
    </source>
</evidence>
<keyword evidence="15" id="KW-1185">Reference proteome</keyword>
<feature type="domain" description="Peptidase M1 membrane alanine aminopeptidase" evidence="12">
    <location>
        <begin position="232"/>
        <end position="432"/>
    </location>
</feature>
<keyword evidence="10" id="KW-0862">Zinc</keyword>
<evidence type="ECO:0000256" key="6">
    <source>
        <dbReference type="ARBA" id="ARBA00022438"/>
    </source>
</evidence>
<dbReference type="CDD" id="cd09603">
    <property type="entry name" value="M1_APN_like"/>
    <property type="match status" value="1"/>
</dbReference>
<evidence type="ECO:0000256" key="9">
    <source>
        <dbReference type="ARBA" id="ARBA00022801"/>
    </source>
</evidence>
<evidence type="ECO:0000313" key="15">
    <source>
        <dbReference type="Proteomes" id="UP000317169"/>
    </source>
</evidence>
<keyword evidence="9" id="KW-0378">Hydrolase</keyword>
<keyword evidence="6" id="KW-0031">Aminopeptidase</keyword>
<feature type="domain" description="Aminopeptidase N-like N-terminal" evidence="13">
    <location>
        <begin position="32"/>
        <end position="193"/>
    </location>
</feature>
<dbReference type="EMBL" id="VIAR01000004">
    <property type="protein sequence ID" value="TQD39277.1"/>
    <property type="molecule type" value="Genomic_DNA"/>
</dbReference>
<dbReference type="Pfam" id="PF17900">
    <property type="entry name" value="Peptidase_M1_N"/>
    <property type="match status" value="1"/>
</dbReference>
<comment type="similarity">
    <text evidence="3">Belongs to the peptidase M1 family.</text>
</comment>
<dbReference type="InterPro" id="IPR045357">
    <property type="entry name" value="Aminopeptidase_N-like_N"/>
</dbReference>
<dbReference type="PANTHER" id="PTHR11533:SF174">
    <property type="entry name" value="PUROMYCIN-SENSITIVE AMINOPEPTIDASE-RELATED"/>
    <property type="match status" value="1"/>
</dbReference>
<comment type="cofactor">
    <cofactor evidence="2">
        <name>Zn(2+)</name>
        <dbReference type="ChEBI" id="CHEBI:29105"/>
    </cofactor>
</comment>
<dbReference type="InterPro" id="IPR050344">
    <property type="entry name" value="Peptidase_M1_aminopeptidases"/>
</dbReference>
<dbReference type="RefSeq" id="WP_141421223.1">
    <property type="nucleotide sequence ID" value="NZ_VIAR01000004.1"/>
</dbReference>